<dbReference type="Proteomes" id="UP001597183">
    <property type="component" value="Unassembled WGS sequence"/>
</dbReference>
<protein>
    <submittedName>
        <fullName evidence="1">Uncharacterized protein</fullName>
    </submittedName>
</protein>
<dbReference type="EMBL" id="JBHTMK010000005">
    <property type="protein sequence ID" value="MFD1364356.1"/>
    <property type="molecule type" value="Genomic_DNA"/>
</dbReference>
<accession>A0ABW4A1L0</accession>
<evidence type="ECO:0000313" key="2">
    <source>
        <dbReference type="Proteomes" id="UP001597183"/>
    </source>
</evidence>
<dbReference type="Gene3D" id="1.10.1740.10">
    <property type="match status" value="1"/>
</dbReference>
<proteinExistence type="predicted"/>
<organism evidence="1 2">
    <name type="scientific">Actinoplanes sichuanensis</name>
    <dbReference type="NCBI Taxonomy" id="512349"/>
    <lineage>
        <taxon>Bacteria</taxon>
        <taxon>Bacillati</taxon>
        <taxon>Actinomycetota</taxon>
        <taxon>Actinomycetes</taxon>
        <taxon>Micromonosporales</taxon>
        <taxon>Micromonosporaceae</taxon>
        <taxon>Actinoplanes</taxon>
    </lineage>
</organism>
<evidence type="ECO:0000313" key="1">
    <source>
        <dbReference type="EMBL" id="MFD1364356.1"/>
    </source>
</evidence>
<name>A0ABW4A1L0_9ACTN</name>
<reference evidence="2" key="1">
    <citation type="journal article" date="2019" name="Int. J. Syst. Evol. Microbiol.">
        <title>The Global Catalogue of Microorganisms (GCM) 10K type strain sequencing project: providing services to taxonomists for standard genome sequencing and annotation.</title>
        <authorList>
            <consortium name="The Broad Institute Genomics Platform"/>
            <consortium name="The Broad Institute Genome Sequencing Center for Infectious Disease"/>
            <person name="Wu L."/>
            <person name="Ma J."/>
        </authorList>
    </citation>
    <scope>NUCLEOTIDE SEQUENCE [LARGE SCALE GENOMIC DNA]</scope>
    <source>
        <strain evidence="2">CCM 7526</strain>
    </source>
</reference>
<gene>
    <name evidence="1" type="ORF">ACFQ5G_03245</name>
</gene>
<keyword evidence="2" id="KW-1185">Reference proteome</keyword>
<dbReference type="RefSeq" id="WP_317791699.1">
    <property type="nucleotide sequence ID" value="NZ_AP028461.1"/>
</dbReference>
<comment type="caution">
    <text evidence="1">The sequence shown here is derived from an EMBL/GenBank/DDBJ whole genome shotgun (WGS) entry which is preliminary data.</text>
</comment>
<sequence length="112" mass="12600">MEAISRGSHQAFAALVDRTAEILAADLTARLTEPRQRTAILAATYVEVWWLAGRRSDADADVKQWIGRILERRIADSCRVPTGRAHHEPGHSRAEHELADLLDRPIDDLWPV</sequence>